<dbReference type="PATRIC" id="fig|1121305.3.peg.793"/>
<feature type="coiled-coil region" evidence="4">
    <location>
        <begin position="91"/>
        <end position="118"/>
    </location>
</feature>
<keyword evidence="3" id="KW-0804">Transcription</keyword>
<evidence type="ECO:0000313" key="7">
    <source>
        <dbReference type="EMBL" id="KYH29549.1"/>
    </source>
</evidence>
<dbReference type="GO" id="GO:0045892">
    <property type="term" value="P:negative regulation of DNA-templated transcription"/>
    <property type="evidence" value="ECO:0007669"/>
    <property type="project" value="TreeGrafter"/>
</dbReference>
<dbReference type="Gene3D" id="1.10.10.10">
    <property type="entry name" value="Winged helix-like DNA-binding domain superfamily/Winged helix DNA-binding domain"/>
    <property type="match status" value="1"/>
</dbReference>
<dbReference type="Pfam" id="PF00392">
    <property type="entry name" value="GntR"/>
    <property type="match status" value="1"/>
</dbReference>
<evidence type="ECO:0000259" key="5">
    <source>
        <dbReference type="PROSITE" id="PS50949"/>
    </source>
</evidence>
<comment type="caution">
    <text evidence="7">The sequence shown here is derived from an EMBL/GenBank/DDBJ whole genome shotgun (WGS) entry which is preliminary data.</text>
</comment>
<dbReference type="PANTHER" id="PTHR44846:SF17">
    <property type="entry name" value="GNTR-FAMILY TRANSCRIPTIONAL REGULATOR"/>
    <property type="match status" value="1"/>
</dbReference>
<dbReference type="GO" id="GO:0003677">
    <property type="term" value="F:DNA binding"/>
    <property type="evidence" value="ECO:0007669"/>
    <property type="project" value="UniProtKB-KW"/>
</dbReference>
<keyword evidence="1" id="KW-0805">Transcription regulation</keyword>
<dbReference type="RefSeq" id="WP_061857696.1">
    <property type="nucleotide sequence ID" value="NZ_LTBB01000003.1"/>
</dbReference>
<keyword evidence="8" id="KW-1185">Reference proteome</keyword>
<dbReference type="PROSITE" id="PS51202">
    <property type="entry name" value="RCK_C"/>
    <property type="match status" value="1"/>
</dbReference>
<dbReference type="Proteomes" id="UP000075374">
    <property type="component" value="Unassembled WGS sequence"/>
</dbReference>
<evidence type="ECO:0000256" key="3">
    <source>
        <dbReference type="ARBA" id="ARBA00023163"/>
    </source>
</evidence>
<dbReference type="STRING" id="1121305.CLCOL_07800"/>
<dbReference type="SUPFAM" id="SSF116726">
    <property type="entry name" value="TrkA C-terminal domain-like"/>
    <property type="match status" value="1"/>
</dbReference>
<name>A0A151API8_9CLOT</name>
<evidence type="ECO:0000256" key="4">
    <source>
        <dbReference type="SAM" id="Coils"/>
    </source>
</evidence>
<dbReference type="InterPro" id="IPR050679">
    <property type="entry name" value="Bact_HTH_transcr_reg"/>
</dbReference>
<dbReference type="InterPro" id="IPR036721">
    <property type="entry name" value="RCK_C_sf"/>
</dbReference>
<dbReference type="PANTHER" id="PTHR44846">
    <property type="entry name" value="MANNOSYL-D-GLYCERATE TRANSPORT/METABOLISM SYSTEM REPRESSOR MNGR-RELATED"/>
    <property type="match status" value="1"/>
</dbReference>
<evidence type="ECO:0000313" key="8">
    <source>
        <dbReference type="Proteomes" id="UP000075374"/>
    </source>
</evidence>
<gene>
    <name evidence="7" type="primary">yydK</name>
    <name evidence="7" type="ORF">CLCOL_07800</name>
</gene>
<dbReference type="GO" id="GO:0006813">
    <property type="term" value="P:potassium ion transport"/>
    <property type="evidence" value="ECO:0007669"/>
    <property type="project" value="InterPro"/>
</dbReference>
<dbReference type="SUPFAM" id="SSF46785">
    <property type="entry name" value="Winged helix' DNA-binding domain"/>
    <property type="match status" value="1"/>
</dbReference>
<sequence length="210" mass="24170">MGERIEMPRYIKISVDVAARIYKGELVEGEKLRGRSVLAGEYNVSPETIRKSMKLLEDKGVVEVNKGSGIIIKSSEKAYQFVESFKEKESIGMLKSTMKKLLEDRKRIEKQIQDVNEKIIDYSYRFRNTDFVEPIEIEIPEESHIIGKTIGESEFWHNTGGTIVGVKREDKILVSPGPYLEFKRGDKILVVGDDNLSHRIKKYLENENMK</sequence>
<dbReference type="PROSITE" id="PS50949">
    <property type="entry name" value="HTH_GNTR"/>
    <property type="match status" value="1"/>
</dbReference>
<dbReference type="InterPro" id="IPR036388">
    <property type="entry name" value="WH-like_DNA-bd_sf"/>
</dbReference>
<keyword evidence="4" id="KW-0175">Coiled coil</keyword>
<evidence type="ECO:0000256" key="2">
    <source>
        <dbReference type="ARBA" id="ARBA00023125"/>
    </source>
</evidence>
<reference evidence="7 8" key="1">
    <citation type="submission" date="2016-02" db="EMBL/GenBank/DDBJ databases">
        <title>Genome sequence of Clostridium colicanis DSM 13634.</title>
        <authorList>
            <person name="Poehlein A."/>
            <person name="Daniel R."/>
        </authorList>
    </citation>
    <scope>NUCLEOTIDE SEQUENCE [LARGE SCALE GENOMIC DNA]</scope>
    <source>
        <strain evidence="7 8">DSM 13634</strain>
    </source>
</reference>
<dbReference type="SMART" id="SM00345">
    <property type="entry name" value="HTH_GNTR"/>
    <property type="match status" value="1"/>
</dbReference>
<dbReference type="InterPro" id="IPR006037">
    <property type="entry name" value="RCK_C"/>
</dbReference>
<keyword evidence="2" id="KW-0238">DNA-binding</keyword>
<dbReference type="GO" id="GO:0003700">
    <property type="term" value="F:DNA-binding transcription factor activity"/>
    <property type="evidence" value="ECO:0007669"/>
    <property type="project" value="InterPro"/>
</dbReference>
<feature type="domain" description="RCK C-terminal" evidence="6">
    <location>
        <begin position="121"/>
        <end position="206"/>
    </location>
</feature>
<dbReference type="AlphaFoldDB" id="A0A151API8"/>
<dbReference type="Gene3D" id="3.30.70.1450">
    <property type="entry name" value="Regulator of K+ conductance, C-terminal domain"/>
    <property type="match status" value="1"/>
</dbReference>
<organism evidence="7 8">
    <name type="scientific">Clostridium colicanis DSM 13634</name>
    <dbReference type="NCBI Taxonomy" id="1121305"/>
    <lineage>
        <taxon>Bacteria</taxon>
        <taxon>Bacillati</taxon>
        <taxon>Bacillota</taxon>
        <taxon>Clostridia</taxon>
        <taxon>Eubacteriales</taxon>
        <taxon>Clostridiaceae</taxon>
        <taxon>Clostridium</taxon>
    </lineage>
</organism>
<dbReference type="CDD" id="cd07377">
    <property type="entry name" value="WHTH_GntR"/>
    <property type="match status" value="1"/>
</dbReference>
<feature type="domain" description="HTH gntR-type" evidence="5">
    <location>
        <begin position="7"/>
        <end position="75"/>
    </location>
</feature>
<accession>A0A151API8</accession>
<dbReference type="Pfam" id="PF02080">
    <property type="entry name" value="TrkA_C"/>
    <property type="match status" value="1"/>
</dbReference>
<dbReference type="InterPro" id="IPR000524">
    <property type="entry name" value="Tscrpt_reg_HTH_GntR"/>
</dbReference>
<evidence type="ECO:0000256" key="1">
    <source>
        <dbReference type="ARBA" id="ARBA00023015"/>
    </source>
</evidence>
<protein>
    <submittedName>
        <fullName evidence="7">Putative HTH-type transcriptional regulator YydK</fullName>
    </submittedName>
</protein>
<dbReference type="GO" id="GO:0008324">
    <property type="term" value="F:monoatomic cation transmembrane transporter activity"/>
    <property type="evidence" value="ECO:0007669"/>
    <property type="project" value="InterPro"/>
</dbReference>
<evidence type="ECO:0000259" key="6">
    <source>
        <dbReference type="PROSITE" id="PS51202"/>
    </source>
</evidence>
<dbReference type="EMBL" id="LTBB01000003">
    <property type="protein sequence ID" value="KYH29549.1"/>
    <property type="molecule type" value="Genomic_DNA"/>
</dbReference>
<dbReference type="InterPro" id="IPR036390">
    <property type="entry name" value="WH_DNA-bd_sf"/>
</dbReference>
<proteinExistence type="predicted"/>